<feature type="compositionally biased region" description="Polar residues" evidence="1">
    <location>
        <begin position="50"/>
        <end position="61"/>
    </location>
</feature>
<gene>
    <name evidence="3" type="ORF">DDE20_05790</name>
</gene>
<dbReference type="InterPro" id="IPR011055">
    <property type="entry name" value="Dup_hybrid_motif"/>
</dbReference>
<feature type="domain" description="LysM" evidence="2">
    <location>
        <begin position="151"/>
        <end position="195"/>
    </location>
</feature>
<dbReference type="EMBL" id="QDKM01000002">
    <property type="protein sequence ID" value="PVH29974.1"/>
    <property type="molecule type" value="Genomic_DNA"/>
</dbReference>
<protein>
    <submittedName>
        <fullName evidence="3">Peptidase M23</fullName>
    </submittedName>
</protein>
<accession>A0A2T8HX39</accession>
<dbReference type="SUPFAM" id="SSF51261">
    <property type="entry name" value="Duplicated hybrid motif"/>
    <property type="match status" value="1"/>
</dbReference>
<organism evidence="3 4">
    <name type="scientific">Pararhodobacter oceanensis</name>
    <dbReference type="NCBI Taxonomy" id="2172121"/>
    <lineage>
        <taxon>Bacteria</taxon>
        <taxon>Pseudomonadati</taxon>
        <taxon>Pseudomonadota</taxon>
        <taxon>Alphaproteobacteria</taxon>
        <taxon>Rhodobacterales</taxon>
        <taxon>Paracoccaceae</taxon>
        <taxon>Pararhodobacter</taxon>
    </lineage>
</organism>
<feature type="compositionally biased region" description="Low complexity" evidence="1">
    <location>
        <begin position="260"/>
        <end position="285"/>
    </location>
</feature>
<keyword evidence="4" id="KW-1185">Reference proteome</keyword>
<comment type="caution">
    <text evidence="3">The sequence shown here is derived from an EMBL/GenBank/DDBJ whole genome shotgun (WGS) entry which is preliminary data.</text>
</comment>
<dbReference type="Gene3D" id="2.70.70.10">
    <property type="entry name" value="Glucose Permease (Domain IIA)"/>
    <property type="match status" value="1"/>
</dbReference>
<dbReference type="InterPro" id="IPR036779">
    <property type="entry name" value="LysM_dom_sf"/>
</dbReference>
<dbReference type="InterPro" id="IPR018392">
    <property type="entry name" value="LysM"/>
</dbReference>
<dbReference type="Pfam" id="PF01476">
    <property type="entry name" value="LysM"/>
    <property type="match status" value="1"/>
</dbReference>
<dbReference type="OrthoDB" id="9795421at2"/>
<dbReference type="PROSITE" id="PS51257">
    <property type="entry name" value="PROKAR_LIPOPROTEIN"/>
    <property type="match status" value="1"/>
</dbReference>
<feature type="region of interest" description="Disordered" evidence="1">
    <location>
        <begin position="241"/>
        <end position="285"/>
    </location>
</feature>
<evidence type="ECO:0000313" key="3">
    <source>
        <dbReference type="EMBL" id="PVH29974.1"/>
    </source>
</evidence>
<dbReference type="PANTHER" id="PTHR21666">
    <property type="entry name" value="PEPTIDASE-RELATED"/>
    <property type="match status" value="1"/>
</dbReference>
<dbReference type="Pfam" id="PF01551">
    <property type="entry name" value="Peptidase_M23"/>
    <property type="match status" value="1"/>
</dbReference>
<feature type="region of interest" description="Disordered" evidence="1">
    <location>
        <begin position="50"/>
        <end position="69"/>
    </location>
</feature>
<evidence type="ECO:0000313" key="4">
    <source>
        <dbReference type="Proteomes" id="UP000245911"/>
    </source>
</evidence>
<dbReference type="PROSITE" id="PS51782">
    <property type="entry name" value="LYSM"/>
    <property type="match status" value="1"/>
</dbReference>
<dbReference type="AlphaFoldDB" id="A0A2T8HX39"/>
<proteinExistence type="predicted"/>
<dbReference type="GO" id="GO:0004222">
    <property type="term" value="F:metalloendopeptidase activity"/>
    <property type="evidence" value="ECO:0007669"/>
    <property type="project" value="TreeGrafter"/>
</dbReference>
<dbReference type="PANTHER" id="PTHR21666:SF270">
    <property type="entry name" value="MUREIN HYDROLASE ACTIVATOR ENVC"/>
    <property type="match status" value="1"/>
</dbReference>
<dbReference type="Proteomes" id="UP000245911">
    <property type="component" value="Unassembled WGS sequence"/>
</dbReference>
<dbReference type="CDD" id="cd00118">
    <property type="entry name" value="LysM"/>
    <property type="match status" value="1"/>
</dbReference>
<dbReference type="InterPro" id="IPR016047">
    <property type="entry name" value="M23ase_b-sheet_dom"/>
</dbReference>
<evidence type="ECO:0000259" key="2">
    <source>
        <dbReference type="PROSITE" id="PS51782"/>
    </source>
</evidence>
<evidence type="ECO:0000256" key="1">
    <source>
        <dbReference type="SAM" id="MobiDB-lite"/>
    </source>
</evidence>
<reference evidence="3 4" key="1">
    <citation type="submission" date="2018-04" db="EMBL/GenBank/DDBJ databases">
        <title>Pararhodobacter oceanense sp. nov., isolated from marine intertidal sediment.</title>
        <authorList>
            <person name="Wang X.-L."/>
            <person name="Du Z.-J."/>
        </authorList>
    </citation>
    <scope>NUCLEOTIDE SEQUENCE [LARGE SCALE GENOMIC DNA]</scope>
    <source>
        <strain evidence="3 4">AM505</strain>
    </source>
</reference>
<dbReference type="CDD" id="cd12797">
    <property type="entry name" value="M23_peptidase"/>
    <property type="match status" value="1"/>
</dbReference>
<dbReference type="SUPFAM" id="SSF54106">
    <property type="entry name" value="LysM domain"/>
    <property type="match status" value="1"/>
</dbReference>
<dbReference type="InterPro" id="IPR050570">
    <property type="entry name" value="Cell_wall_metabolism_enzyme"/>
</dbReference>
<dbReference type="SMART" id="SM00257">
    <property type="entry name" value="LysM"/>
    <property type="match status" value="1"/>
</dbReference>
<dbReference type="Gene3D" id="3.10.350.10">
    <property type="entry name" value="LysM domain"/>
    <property type="match status" value="1"/>
</dbReference>
<sequence length="410" mass="41780">MRADATRTTSKMAMTGGRLRLTLALTSGLAILAGCGSDMDWDLRPSERFSTTEAARNSTAARPTPDPRGVISYPGYQVVVAQPGEQVRDISARLGLAQGALAAHNAIDPAAVMRGGELLVLPSRVDEATSTPGAITATTLSPATSAGPEPVQHEVRRGETAFSIARLYQVTPRSLAEWNGLAGDMGVREGQILVIPVAQQQTAALSAPLSASGLPGTDAGGTSAAITAGTAAGTTAAATLPATTSLPGQGSATPNPPSAAQPLPATTPTPAGQGATAGAPAPEPVADLGAERTQAAQLAMPVEGRIIRAYARGRNDGIGIGAPAGTSIRAAAGGTVAAITQDTDQVPILVIRHADNLLTVYANIDNITVARGDRISRGQSIATVRRGDPSFLHFEVREGFESVDPMPYLQ</sequence>
<name>A0A2T8HX39_9RHOB</name>